<organism evidence="2 3">
    <name type="scientific">Helicobacter canadensis MIT 98-5491</name>
    <dbReference type="NCBI Taxonomy" id="537970"/>
    <lineage>
        <taxon>Bacteria</taxon>
        <taxon>Pseudomonadati</taxon>
        <taxon>Campylobacterota</taxon>
        <taxon>Epsilonproteobacteria</taxon>
        <taxon>Campylobacterales</taxon>
        <taxon>Helicobacteraceae</taxon>
        <taxon>Helicobacter</taxon>
    </lineage>
</organism>
<dbReference type="Pfam" id="PF20250">
    <property type="entry name" value="FapA_N"/>
    <property type="match status" value="1"/>
</dbReference>
<dbReference type="EMBL" id="CM000776">
    <property type="protein sequence ID" value="EES89060.1"/>
    <property type="molecule type" value="Genomic_DNA"/>
</dbReference>
<reference evidence="2 3" key="1">
    <citation type="journal article" date="2009" name="J. Bacteriol.">
        <title>Genome sequence of the emerging pathogen Helicobacter canadensis.</title>
        <authorList>
            <person name="Loman N.J."/>
            <person name="Snyder L.A."/>
            <person name="Linton J.D."/>
            <person name="Langdon R."/>
            <person name="Lawson A.J."/>
            <person name="Weinstock G.M."/>
            <person name="Wren B.W."/>
            <person name="Pallen M.J."/>
        </authorList>
    </citation>
    <scope>NUCLEOTIDE SEQUENCE [LARGE SCALE GENOMIC DNA]</scope>
    <source>
        <strain evidence="2 3">MIT 98-5491</strain>
    </source>
</reference>
<dbReference type="RefSeq" id="WP_006655028.1">
    <property type="nucleotide sequence ID" value="NZ_CM000776.2"/>
</dbReference>
<dbReference type="eggNOG" id="COG1315">
    <property type="taxonomic scope" value="Bacteria"/>
</dbReference>
<dbReference type="HOGENOM" id="CLU_471570_0_0_7"/>
<name>C5ZVX9_9HELI</name>
<keyword evidence="3" id="KW-1185">Reference proteome</keyword>
<accession>C5ZVX9</accession>
<evidence type="ECO:0000313" key="3">
    <source>
        <dbReference type="Proteomes" id="UP000007032"/>
    </source>
</evidence>
<dbReference type="Proteomes" id="UP000007032">
    <property type="component" value="Chromosome"/>
</dbReference>
<protein>
    <recommendedName>
        <fullName evidence="1">Flagellar Assembly Protein A N-terminal region domain-containing protein</fullName>
    </recommendedName>
</protein>
<dbReference type="STRING" id="537970.HCAN_0342"/>
<dbReference type="AlphaFoldDB" id="C5ZVX9"/>
<evidence type="ECO:0000313" key="2">
    <source>
        <dbReference type="EMBL" id="EES89060.1"/>
    </source>
</evidence>
<proteinExistence type="predicted"/>
<feature type="domain" description="Flagellar Assembly Protein A N-terminal region" evidence="1">
    <location>
        <begin position="149"/>
        <end position="274"/>
    </location>
</feature>
<dbReference type="InterPro" id="IPR046866">
    <property type="entry name" value="FapA_N"/>
</dbReference>
<evidence type="ECO:0000259" key="1">
    <source>
        <dbReference type="Pfam" id="PF20250"/>
    </source>
</evidence>
<dbReference type="OrthoDB" id="5353360at2"/>
<gene>
    <name evidence="2" type="ORF">HCAN_0342</name>
</gene>
<sequence length="578" mass="67344">MLFASRGYKIFEKIGDVKSFLKEQSQIHQEEMDFYLLDFITLCSRQGEDNFKSISTLNLFDKDTNYIAKVDIKQLYKIEVCKKKERENLPFKIELMPQVDTILMATLIPMVRIERYERLKSDIYQELYRAMMLEGYLIGIREFNELNLQIDAFIENLKAHSIAPKITFKVASGVASCEGESEKLEIYHKMQDESAACDLRTKFIPKICLKAVHKGDLLLDYTKAIKGHIGRDLKGEILSIKPIKSHQIRNDSSIVALEDSTHIKFCARKDGFLKEIAPLYFIIDDELNAKKQETANSLKILKINGLTHTDSRIEAKIAYIKSHKGNIKADMVVINVLEKGIVEAKVAYVESMLGGKIIADYVYVKNIRSYNEIYFRHSLVVDNILGEHNLFEYNPTKFAFSKKDRAEYLVLKNKLQVSLKHLRKRMDEVYTFLLAMQSKVHKIVYDFQDKTIPKSLQNILDQYDKSLKNYQDLLEEYRDIVNINYHNERLLENIDKAILGAKVVICGEIGEAETIIRFKFYNNEEEVLLRALLSKENPARFFEVIEDNNRLKIQALEDYDDKQRDWIAEFFPRENLVN</sequence>